<organism evidence="1 2">
    <name type="scientific">Enterobacter agglomerans</name>
    <name type="common">Erwinia herbicola</name>
    <name type="synonym">Pantoea agglomerans</name>
    <dbReference type="NCBI Taxonomy" id="549"/>
    <lineage>
        <taxon>Bacteria</taxon>
        <taxon>Pseudomonadati</taxon>
        <taxon>Pseudomonadota</taxon>
        <taxon>Gammaproteobacteria</taxon>
        <taxon>Enterobacterales</taxon>
        <taxon>Erwiniaceae</taxon>
        <taxon>Pantoea</taxon>
        <taxon>Pantoea agglomerans group</taxon>
    </lineage>
</organism>
<dbReference type="AlphaFoldDB" id="A0AAN2FHF8"/>
<geneLocation type="plasmid" evidence="1 2">
    <name>P2</name>
</geneLocation>
<dbReference type="Proteomes" id="UP001158961">
    <property type="component" value="Plasmid P2"/>
</dbReference>
<dbReference type="EMBL" id="OW970317">
    <property type="protein sequence ID" value="CAH6376403.1"/>
    <property type="molecule type" value="Genomic_DNA"/>
</dbReference>
<sequence length="45" mass="5187">MINLNILKAYFDMFRISIIIFFSNGVKMIVSMTTFHECSVEGIPD</sequence>
<name>A0AAN2FHF8_ENTAG</name>
<evidence type="ECO:0000313" key="1">
    <source>
        <dbReference type="EMBL" id="CAH6376403.1"/>
    </source>
</evidence>
<proteinExistence type="predicted"/>
<gene>
    <name evidence="1" type="ORF">DAPPPG734_24145</name>
</gene>
<evidence type="ECO:0000313" key="2">
    <source>
        <dbReference type="Proteomes" id="UP001158961"/>
    </source>
</evidence>
<keyword evidence="1" id="KW-0614">Plasmid</keyword>
<protein>
    <submittedName>
        <fullName evidence="1">Uncharacterized protein</fullName>
    </submittedName>
</protein>
<reference evidence="1" key="1">
    <citation type="submission" date="2022-05" db="EMBL/GenBank/DDBJ databases">
        <authorList>
            <person name="Pothier F. J."/>
        </authorList>
    </citation>
    <scope>NUCLEOTIDE SEQUENCE</scope>
    <source>
        <strain evidence="1">DAPP-PG734</strain>
        <plasmid evidence="1">P2</plasmid>
    </source>
</reference>
<accession>A0AAN2FHF8</accession>